<accession>A0A2I0V7K6</accession>
<reference evidence="1 2" key="2">
    <citation type="journal article" date="2017" name="Nature">
        <title>The Apostasia genome and the evolution of orchids.</title>
        <authorList>
            <person name="Zhang G.Q."/>
            <person name="Liu K.W."/>
            <person name="Li Z."/>
            <person name="Lohaus R."/>
            <person name="Hsiao Y.Y."/>
            <person name="Niu S.C."/>
            <person name="Wang J.Y."/>
            <person name="Lin Y.C."/>
            <person name="Xu Q."/>
            <person name="Chen L.J."/>
            <person name="Yoshida K."/>
            <person name="Fujiwara S."/>
            <person name="Wang Z.W."/>
            <person name="Zhang Y.Q."/>
            <person name="Mitsuda N."/>
            <person name="Wang M."/>
            <person name="Liu G.H."/>
            <person name="Pecoraro L."/>
            <person name="Huang H.X."/>
            <person name="Xiao X.J."/>
            <person name="Lin M."/>
            <person name="Wu X.Y."/>
            <person name="Wu W.L."/>
            <person name="Chen Y.Y."/>
            <person name="Chang S.B."/>
            <person name="Sakamoto S."/>
            <person name="Ohme-Takagi M."/>
            <person name="Yagi M."/>
            <person name="Zeng S.J."/>
            <person name="Shen C.Y."/>
            <person name="Yeh C.M."/>
            <person name="Luo Y.B."/>
            <person name="Tsai W.C."/>
            <person name="Van de Peer Y."/>
            <person name="Liu Z.J."/>
        </authorList>
    </citation>
    <scope>NUCLEOTIDE SEQUENCE [LARGE SCALE GENOMIC DNA]</scope>
    <source>
        <tissue evidence="1">The whole plant</tissue>
    </source>
</reference>
<protein>
    <submittedName>
        <fullName evidence="1">Putative mitochondrial protein</fullName>
    </submittedName>
</protein>
<dbReference type="Proteomes" id="UP000233837">
    <property type="component" value="Unassembled WGS sequence"/>
</dbReference>
<evidence type="ECO:0000313" key="2">
    <source>
        <dbReference type="Proteomes" id="UP000233837"/>
    </source>
</evidence>
<keyword evidence="2" id="KW-1185">Reference proteome</keyword>
<name>A0A2I0V7K6_9ASPA</name>
<dbReference type="PANTHER" id="PTHR11439:SF517">
    <property type="entry name" value="CYSTEINE-RICH RLK (RECEPTOR-LIKE PROTEIN KINASE) 8"/>
    <property type="match status" value="1"/>
</dbReference>
<dbReference type="AlphaFoldDB" id="A0A2I0V7K6"/>
<evidence type="ECO:0000313" key="1">
    <source>
        <dbReference type="EMBL" id="PKU59392.1"/>
    </source>
</evidence>
<sequence length="195" mass="22442">MTDIRLLAYCLGIEVYQMEDGIFISQESYAKEMLKKFKMDNCKPINTPIECRVKLSKHDEGERVDPTFFKSLVGSLRYLTCTRPDILYVVGLLSHYMETPTTSHLRTAKRILRYIKGTIHFGLLYSSSNDFRLVGYSDSDWASDMNDRKSTTGYVFFMGDIAFTWISKKQPIVSMSTCETEYIVATSCVCHAIWL</sequence>
<gene>
    <name evidence="1" type="ORF">MA16_Dca012720</name>
</gene>
<dbReference type="CDD" id="cd09272">
    <property type="entry name" value="RNase_HI_RT_Ty1"/>
    <property type="match status" value="1"/>
</dbReference>
<reference evidence="1 2" key="1">
    <citation type="journal article" date="2016" name="Sci. Rep.">
        <title>The Dendrobium catenatum Lindl. genome sequence provides insights into polysaccharide synthase, floral development and adaptive evolution.</title>
        <authorList>
            <person name="Zhang G.Q."/>
            <person name="Xu Q."/>
            <person name="Bian C."/>
            <person name="Tsai W.C."/>
            <person name="Yeh C.M."/>
            <person name="Liu K.W."/>
            <person name="Yoshida K."/>
            <person name="Zhang L.S."/>
            <person name="Chang S.B."/>
            <person name="Chen F."/>
            <person name="Shi Y."/>
            <person name="Su Y.Y."/>
            <person name="Zhang Y.Q."/>
            <person name="Chen L.J."/>
            <person name="Yin Y."/>
            <person name="Lin M."/>
            <person name="Huang H."/>
            <person name="Deng H."/>
            <person name="Wang Z.W."/>
            <person name="Zhu S.L."/>
            <person name="Zhao X."/>
            <person name="Deng C."/>
            <person name="Niu S.C."/>
            <person name="Huang J."/>
            <person name="Wang M."/>
            <person name="Liu G.H."/>
            <person name="Yang H.J."/>
            <person name="Xiao X.J."/>
            <person name="Hsiao Y.Y."/>
            <person name="Wu W.L."/>
            <person name="Chen Y.Y."/>
            <person name="Mitsuda N."/>
            <person name="Ohme-Takagi M."/>
            <person name="Luo Y.B."/>
            <person name="Van de Peer Y."/>
            <person name="Liu Z.J."/>
        </authorList>
    </citation>
    <scope>NUCLEOTIDE SEQUENCE [LARGE SCALE GENOMIC DNA]</scope>
    <source>
        <tissue evidence="1">The whole plant</tissue>
    </source>
</reference>
<proteinExistence type="predicted"/>
<dbReference type="PANTHER" id="PTHR11439">
    <property type="entry name" value="GAG-POL-RELATED RETROTRANSPOSON"/>
    <property type="match status" value="1"/>
</dbReference>
<organism evidence="1 2">
    <name type="scientific">Dendrobium catenatum</name>
    <dbReference type="NCBI Taxonomy" id="906689"/>
    <lineage>
        <taxon>Eukaryota</taxon>
        <taxon>Viridiplantae</taxon>
        <taxon>Streptophyta</taxon>
        <taxon>Embryophyta</taxon>
        <taxon>Tracheophyta</taxon>
        <taxon>Spermatophyta</taxon>
        <taxon>Magnoliopsida</taxon>
        <taxon>Liliopsida</taxon>
        <taxon>Asparagales</taxon>
        <taxon>Orchidaceae</taxon>
        <taxon>Epidendroideae</taxon>
        <taxon>Malaxideae</taxon>
        <taxon>Dendrobiinae</taxon>
        <taxon>Dendrobium</taxon>
    </lineage>
</organism>
<dbReference type="EMBL" id="KZ504112">
    <property type="protein sequence ID" value="PKU59392.1"/>
    <property type="molecule type" value="Genomic_DNA"/>
</dbReference>